<dbReference type="GO" id="GO:0000976">
    <property type="term" value="F:transcription cis-regulatory region binding"/>
    <property type="evidence" value="ECO:0007669"/>
    <property type="project" value="TreeGrafter"/>
</dbReference>
<dbReference type="AlphaFoldDB" id="A0A2H4SR18"/>
<dbReference type="GO" id="GO:0000981">
    <property type="term" value="F:DNA-binding transcription factor activity, RNA polymerase II-specific"/>
    <property type="evidence" value="ECO:0007669"/>
    <property type="project" value="InterPro"/>
</dbReference>
<dbReference type="InterPro" id="IPR021858">
    <property type="entry name" value="Fun_TF"/>
</dbReference>
<dbReference type="PRINTS" id="PR00755">
    <property type="entry name" value="AFLATOXINBRP"/>
</dbReference>
<dbReference type="GO" id="GO:0005634">
    <property type="term" value="C:nucleus"/>
    <property type="evidence" value="ECO:0007669"/>
    <property type="project" value="UniProtKB-SubCell"/>
</dbReference>
<evidence type="ECO:0000256" key="1">
    <source>
        <dbReference type="ARBA" id="ARBA00004123"/>
    </source>
</evidence>
<dbReference type="PANTHER" id="PTHR37534:SF51">
    <property type="entry name" value="ACRIFLAVINE SENSITIVITY CONTROL PROTEIN ACR-2"/>
    <property type="match status" value="1"/>
</dbReference>
<dbReference type="Pfam" id="PF11951">
    <property type="entry name" value="Fungal_trans_2"/>
    <property type="match status" value="1"/>
</dbReference>
<dbReference type="Proteomes" id="UP000323067">
    <property type="component" value="Chromosome iii"/>
</dbReference>
<dbReference type="CDD" id="cd00067">
    <property type="entry name" value="GAL4"/>
    <property type="match status" value="1"/>
</dbReference>
<evidence type="ECO:0000313" key="5">
    <source>
        <dbReference type="Proteomes" id="UP000323067"/>
    </source>
</evidence>
<protein>
    <submittedName>
        <fullName evidence="4">C6 finger domain</fullName>
    </submittedName>
</protein>
<dbReference type="InterPro" id="IPR001138">
    <property type="entry name" value="Zn2Cys6_DnaBD"/>
</dbReference>
<accession>A0A2H4SR18</accession>
<dbReference type="PROSITE" id="PS50048">
    <property type="entry name" value="ZN2_CY6_FUNGAL_2"/>
    <property type="match status" value="1"/>
</dbReference>
<dbReference type="OrthoDB" id="5386330at2759"/>
<dbReference type="SMART" id="SM00066">
    <property type="entry name" value="GAL4"/>
    <property type="match status" value="1"/>
</dbReference>
<evidence type="ECO:0000313" key="4">
    <source>
        <dbReference type="EMBL" id="ATY65551.1"/>
    </source>
</evidence>
<organism evidence="4 5">
    <name type="scientific">Cordyceps militaris</name>
    <name type="common">Caterpillar fungus</name>
    <name type="synonym">Clavaria militaris</name>
    <dbReference type="NCBI Taxonomy" id="73501"/>
    <lineage>
        <taxon>Eukaryota</taxon>
        <taxon>Fungi</taxon>
        <taxon>Dikarya</taxon>
        <taxon>Ascomycota</taxon>
        <taxon>Pezizomycotina</taxon>
        <taxon>Sordariomycetes</taxon>
        <taxon>Hypocreomycetidae</taxon>
        <taxon>Hypocreales</taxon>
        <taxon>Cordycipitaceae</taxon>
        <taxon>Cordyceps</taxon>
    </lineage>
</organism>
<dbReference type="PANTHER" id="PTHR37534">
    <property type="entry name" value="TRANSCRIPTIONAL ACTIVATOR PROTEIN UGA3"/>
    <property type="match status" value="1"/>
</dbReference>
<name>A0A2H4SR18_CORMI</name>
<dbReference type="PROSITE" id="PS00463">
    <property type="entry name" value="ZN2_CY6_FUNGAL_1"/>
    <property type="match status" value="1"/>
</dbReference>
<dbReference type="GO" id="GO:0045944">
    <property type="term" value="P:positive regulation of transcription by RNA polymerase II"/>
    <property type="evidence" value="ECO:0007669"/>
    <property type="project" value="TreeGrafter"/>
</dbReference>
<feature type="domain" description="Zn(2)-C6 fungal-type" evidence="3">
    <location>
        <begin position="27"/>
        <end position="57"/>
    </location>
</feature>
<dbReference type="VEuPathDB" id="FungiDB:CCM_08375"/>
<evidence type="ECO:0000256" key="2">
    <source>
        <dbReference type="ARBA" id="ARBA00023242"/>
    </source>
</evidence>
<dbReference type="EMBL" id="CP023326">
    <property type="protein sequence ID" value="ATY65551.1"/>
    <property type="molecule type" value="Genomic_DNA"/>
</dbReference>
<keyword evidence="2" id="KW-0539">Nucleus</keyword>
<dbReference type="Gene3D" id="4.10.240.10">
    <property type="entry name" value="Zn(2)-C6 fungal-type DNA-binding domain"/>
    <property type="match status" value="1"/>
</dbReference>
<evidence type="ECO:0000259" key="3">
    <source>
        <dbReference type="PROSITE" id="PS50048"/>
    </source>
</evidence>
<comment type="subcellular location">
    <subcellularLocation>
        <location evidence="1">Nucleus</location>
    </subcellularLocation>
</comment>
<dbReference type="Pfam" id="PF00172">
    <property type="entry name" value="Zn_clus"/>
    <property type="match status" value="1"/>
</dbReference>
<dbReference type="VEuPathDB" id="FungiDB:A9K55_001311"/>
<dbReference type="SUPFAM" id="SSF57701">
    <property type="entry name" value="Zn2/Cys6 DNA-binding domain"/>
    <property type="match status" value="1"/>
</dbReference>
<gene>
    <name evidence="4" type="ORF">A9K55_001311</name>
</gene>
<dbReference type="GO" id="GO:0008270">
    <property type="term" value="F:zinc ion binding"/>
    <property type="evidence" value="ECO:0007669"/>
    <property type="project" value="InterPro"/>
</dbReference>
<sequence length="495" mass="55636">MATRLQQAEAEADTTRQKRWAPKVRTGCQTCRARRVKCDETQPRCKRCIKRGLACQYTLRHQPVTQVRPLAPLVQADPPSWHYMEAIRYCTLACSVARRRAARPPGPEHNRLTRMHTDCAFVRPVRVAQHGGHDIQDPPFHTGDAMSARFVCQIIGHRALTVSRRRGRLVSFWDDAQFAPMRKTYSRYLMEFLAIVNRCLRDGTGGTWKAFHYLWSLLSFDLTLNESLWAAHVNGALAYAQLLGGPMAALRLPGPTIFFRQMVLNAIVSNATSPAAKQITGHLGYTDEEIRAVLADEDSIWPFPVDLVVVTKHITEVRVQAAFQTKKVAVLQHRMQHLLQTINAFDPDTWAADLAIDKGPTTPAIGRIFQIATRLYGIIALPVSVTAVAPKATDPGVASRDRLRVTQRAELLARLRDVWSSLPDVDNMVWPLLVAGVALTDGPAEDRAFVVGCLDGMWRRTLADVAPLLGLEKLRRFWKSGKRGWEDCFYEPVPR</sequence>
<dbReference type="InterPro" id="IPR036864">
    <property type="entry name" value="Zn2-C6_fun-type_DNA-bd_sf"/>
</dbReference>
<proteinExistence type="predicted"/>
<reference evidence="4 5" key="1">
    <citation type="journal article" date="2017" name="BMC Genomics">
        <title>Chromosome level assembly and secondary metabolite potential of the parasitic fungus Cordyceps militaris.</title>
        <authorList>
            <person name="Kramer G.J."/>
            <person name="Nodwell J.R."/>
        </authorList>
    </citation>
    <scope>NUCLEOTIDE SEQUENCE [LARGE SCALE GENOMIC DNA]</scope>
    <source>
        <strain evidence="4 5">ATCC 34164</strain>
    </source>
</reference>